<name>A0ABQ9GDF5_9NEOP</name>
<proteinExistence type="predicted"/>
<feature type="compositionally biased region" description="Polar residues" evidence="1">
    <location>
        <begin position="1"/>
        <end position="12"/>
    </location>
</feature>
<gene>
    <name evidence="2" type="ORF">PR048_028552</name>
</gene>
<evidence type="ECO:0000256" key="1">
    <source>
        <dbReference type="SAM" id="MobiDB-lite"/>
    </source>
</evidence>
<accession>A0ABQ9GDF5</accession>
<sequence>MEESDSTTSEENIGTDIEDPPILCSHSQHSASSEIESECSDSEECGEDSQPPNQPTIIWELFISQCKKTVIPKERVTIDEQLV</sequence>
<protein>
    <submittedName>
        <fullName evidence="2">Uncharacterized protein</fullName>
    </submittedName>
</protein>
<keyword evidence="3" id="KW-1185">Reference proteome</keyword>
<dbReference type="Proteomes" id="UP001159363">
    <property type="component" value="Chromosome 12"/>
</dbReference>
<evidence type="ECO:0000313" key="3">
    <source>
        <dbReference type="Proteomes" id="UP001159363"/>
    </source>
</evidence>
<comment type="caution">
    <text evidence="2">The sequence shown here is derived from an EMBL/GenBank/DDBJ whole genome shotgun (WGS) entry which is preliminary data.</text>
</comment>
<evidence type="ECO:0000313" key="2">
    <source>
        <dbReference type="EMBL" id="KAJ8869561.1"/>
    </source>
</evidence>
<organism evidence="2 3">
    <name type="scientific">Dryococelus australis</name>
    <dbReference type="NCBI Taxonomy" id="614101"/>
    <lineage>
        <taxon>Eukaryota</taxon>
        <taxon>Metazoa</taxon>
        <taxon>Ecdysozoa</taxon>
        <taxon>Arthropoda</taxon>
        <taxon>Hexapoda</taxon>
        <taxon>Insecta</taxon>
        <taxon>Pterygota</taxon>
        <taxon>Neoptera</taxon>
        <taxon>Polyneoptera</taxon>
        <taxon>Phasmatodea</taxon>
        <taxon>Verophasmatodea</taxon>
        <taxon>Anareolatae</taxon>
        <taxon>Phasmatidae</taxon>
        <taxon>Eurycanthinae</taxon>
        <taxon>Dryococelus</taxon>
    </lineage>
</organism>
<reference evidence="2 3" key="1">
    <citation type="submission" date="2023-02" db="EMBL/GenBank/DDBJ databases">
        <title>LHISI_Scaffold_Assembly.</title>
        <authorList>
            <person name="Stuart O.P."/>
            <person name="Cleave R."/>
            <person name="Magrath M.J.L."/>
            <person name="Mikheyev A.S."/>
        </authorList>
    </citation>
    <scope>NUCLEOTIDE SEQUENCE [LARGE SCALE GENOMIC DNA]</scope>
    <source>
        <strain evidence="2">Daus_M_001</strain>
        <tissue evidence="2">Leg muscle</tissue>
    </source>
</reference>
<feature type="region of interest" description="Disordered" evidence="1">
    <location>
        <begin position="1"/>
        <end position="54"/>
    </location>
</feature>
<feature type="compositionally biased region" description="Acidic residues" evidence="1">
    <location>
        <begin position="35"/>
        <end position="47"/>
    </location>
</feature>
<dbReference type="EMBL" id="JARBHB010000013">
    <property type="protein sequence ID" value="KAJ8869561.1"/>
    <property type="molecule type" value="Genomic_DNA"/>
</dbReference>